<feature type="domain" description="Arabinofuranosyltransferase central" evidence="13">
    <location>
        <begin position="251"/>
        <end position="703"/>
    </location>
</feature>
<keyword evidence="10" id="KW-0961">Cell wall biogenesis/degradation</keyword>
<feature type="transmembrane region" description="Helical" evidence="12">
    <location>
        <begin position="688"/>
        <end position="704"/>
    </location>
</feature>
<evidence type="ECO:0000256" key="5">
    <source>
        <dbReference type="ARBA" id="ARBA00022676"/>
    </source>
</evidence>
<dbReference type="InterPro" id="IPR040920">
    <property type="entry name" value="Arabino_trans_N"/>
</dbReference>
<evidence type="ECO:0000256" key="10">
    <source>
        <dbReference type="ARBA" id="ARBA00023316"/>
    </source>
</evidence>
<feature type="transmembrane region" description="Helical" evidence="12">
    <location>
        <begin position="486"/>
        <end position="505"/>
    </location>
</feature>
<dbReference type="Gene3D" id="2.60.120.610">
    <property type="entry name" value="arabinofuranosyltransferase like domain"/>
    <property type="match status" value="1"/>
</dbReference>
<proteinExistence type="inferred from homology"/>
<keyword evidence="6" id="KW-0808">Transferase</keyword>
<dbReference type="Gene3D" id="2.60.120.940">
    <property type="entry name" value="EmbC, C-terminal domain, subdomain 2"/>
    <property type="match status" value="1"/>
</dbReference>
<comment type="subcellular location">
    <subcellularLocation>
        <location evidence="2">Cell membrane</location>
        <topology evidence="2">Multi-pass membrane protein</topology>
    </subcellularLocation>
</comment>
<feature type="transmembrane region" description="Helical" evidence="12">
    <location>
        <begin position="33"/>
        <end position="55"/>
    </location>
</feature>
<evidence type="ECO:0000256" key="9">
    <source>
        <dbReference type="ARBA" id="ARBA00023136"/>
    </source>
</evidence>
<keyword evidence="8 12" id="KW-1133">Transmembrane helix</keyword>
<keyword evidence="17" id="KW-1185">Reference proteome</keyword>
<dbReference type="InterPro" id="IPR032731">
    <property type="entry name" value="Arabino_trans_C"/>
</dbReference>
<gene>
    <name evidence="16" type="ORF">RM445_07140</name>
</gene>
<keyword evidence="9 12" id="KW-0472">Membrane</keyword>
<feature type="transmembrane region" description="Helical" evidence="12">
    <location>
        <begin position="609"/>
        <end position="632"/>
    </location>
</feature>
<evidence type="ECO:0000256" key="11">
    <source>
        <dbReference type="SAM" id="MobiDB-lite"/>
    </source>
</evidence>
<keyword evidence="5" id="KW-0328">Glycosyltransferase</keyword>
<organism evidence="16 17">
    <name type="scientific">Pseudonocardia charpentierae</name>
    <dbReference type="NCBI Taxonomy" id="3075545"/>
    <lineage>
        <taxon>Bacteria</taxon>
        <taxon>Bacillati</taxon>
        <taxon>Actinomycetota</taxon>
        <taxon>Actinomycetes</taxon>
        <taxon>Pseudonocardiales</taxon>
        <taxon>Pseudonocardiaceae</taxon>
        <taxon>Pseudonocardia</taxon>
    </lineage>
</organism>
<comment type="caution">
    <text evidence="16">The sequence shown here is derived from an EMBL/GenBank/DDBJ whole genome shotgun (WGS) entry which is preliminary data.</text>
</comment>
<evidence type="ECO:0000256" key="2">
    <source>
        <dbReference type="ARBA" id="ARBA00004651"/>
    </source>
</evidence>
<evidence type="ECO:0000256" key="4">
    <source>
        <dbReference type="ARBA" id="ARBA00022475"/>
    </source>
</evidence>
<reference evidence="17" key="1">
    <citation type="submission" date="2023-07" db="EMBL/GenBank/DDBJ databases">
        <title>30 novel species of actinomycetes from the DSMZ collection.</title>
        <authorList>
            <person name="Nouioui I."/>
        </authorList>
    </citation>
    <scope>NUCLEOTIDE SEQUENCE [LARGE SCALE GENOMIC DNA]</scope>
    <source>
        <strain evidence="17">DSM 45834</strain>
    </source>
</reference>
<feature type="transmembrane region" description="Helical" evidence="12">
    <location>
        <begin position="258"/>
        <end position="277"/>
    </location>
</feature>
<evidence type="ECO:0000256" key="12">
    <source>
        <dbReference type="SAM" id="Phobius"/>
    </source>
</evidence>
<feature type="transmembrane region" description="Helical" evidence="12">
    <location>
        <begin position="725"/>
        <end position="747"/>
    </location>
</feature>
<comment type="similarity">
    <text evidence="3">Belongs to the emb family.</text>
</comment>
<feature type="transmembrane region" description="Helical" evidence="12">
    <location>
        <begin position="388"/>
        <end position="407"/>
    </location>
</feature>
<feature type="transmembrane region" description="Helical" evidence="12">
    <location>
        <begin position="639"/>
        <end position="658"/>
    </location>
</feature>
<evidence type="ECO:0000259" key="13">
    <source>
        <dbReference type="Pfam" id="PF04602"/>
    </source>
</evidence>
<feature type="transmembrane region" description="Helical" evidence="12">
    <location>
        <begin position="577"/>
        <end position="597"/>
    </location>
</feature>
<name>A0ABU2N9H0_9PSEU</name>
<protein>
    <submittedName>
        <fullName evidence="16">Arabinosyltransferase domain-containing protein</fullName>
    </submittedName>
</protein>
<dbReference type="Pfam" id="PF17689">
    <property type="entry name" value="Arabino_trans_N"/>
    <property type="match status" value="1"/>
</dbReference>
<evidence type="ECO:0000259" key="14">
    <source>
        <dbReference type="Pfam" id="PF14896"/>
    </source>
</evidence>
<dbReference type="EMBL" id="JAVREJ010000003">
    <property type="protein sequence ID" value="MDT0349299.1"/>
    <property type="molecule type" value="Genomic_DNA"/>
</dbReference>
<dbReference type="InterPro" id="IPR007680">
    <property type="entry name" value="Arabino_trans_central"/>
</dbReference>
<dbReference type="Proteomes" id="UP001183202">
    <property type="component" value="Unassembled WGS sequence"/>
</dbReference>
<dbReference type="InterPro" id="IPR042486">
    <property type="entry name" value="Arabino_trans_C_2"/>
</dbReference>
<feature type="domain" description="Arabinosyltransferas concanavalin like" evidence="15">
    <location>
        <begin position="57"/>
        <end position="173"/>
    </location>
</feature>
<evidence type="ECO:0000256" key="1">
    <source>
        <dbReference type="ARBA" id="ARBA00003001"/>
    </source>
</evidence>
<evidence type="ECO:0000256" key="7">
    <source>
        <dbReference type="ARBA" id="ARBA00022692"/>
    </source>
</evidence>
<feature type="transmembrane region" description="Helical" evidence="12">
    <location>
        <begin position="297"/>
        <end position="315"/>
    </location>
</feature>
<dbReference type="Pfam" id="PF04602">
    <property type="entry name" value="Arabinose_trans"/>
    <property type="match status" value="1"/>
</dbReference>
<comment type="function">
    <text evidence="1">Arabinosyl transferase responsible for the polymerization of arabinose into the arabinan of arabinogalactan.</text>
</comment>
<evidence type="ECO:0000256" key="8">
    <source>
        <dbReference type="ARBA" id="ARBA00022989"/>
    </source>
</evidence>
<evidence type="ECO:0000313" key="16">
    <source>
        <dbReference type="EMBL" id="MDT0349299.1"/>
    </source>
</evidence>
<evidence type="ECO:0000259" key="15">
    <source>
        <dbReference type="Pfam" id="PF17689"/>
    </source>
</evidence>
<accession>A0ABU2N9H0</accession>
<evidence type="ECO:0000256" key="3">
    <source>
        <dbReference type="ARBA" id="ARBA00008195"/>
    </source>
</evidence>
<feature type="domain" description="Arabinosyltransferase C-terminal" evidence="14">
    <location>
        <begin position="813"/>
        <end position="970"/>
    </location>
</feature>
<dbReference type="Pfam" id="PF14896">
    <property type="entry name" value="Arabino_trans_C"/>
    <property type="match status" value="1"/>
</dbReference>
<keyword evidence="4" id="KW-1003">Cell membrane</keyword>
<feature type="transmembrane region" description="Helical" evidence="12">
    <location>
        <begin position="551"/>
        <end position="570"/>
    </location>
</feature>
<sequence>MTTTRDAGDAPPETGAVPAAPPASSRSPWPLRVAALAGLVAVVCGLALPFAPVVVSTPTVTWPRDPARVESTLLPLTAYRPLGLDVRFGCDAVRRAAAVPDTGNGRGAGTVLATALPGSGQTGAALVVSAVADRVQVRVRDTLAVDEPVPPGACTYRLTGTDAGLPADVRGPPTPLGGIDPAVPIERVPSDPDAVAGPRSAEIVVTRDGVEVGRWQGERLPDVDLLLSSLTGVAPGELAVSLRVDDESTTTPTTVKSVLTVVLVLALLTTVVLLALVDRRVRRPGLRWPRHPGPGALVDLVVVGVLVWWMFVAPATDDDGYFVLQARNAALTGSVGDYVQFQNRGFTPFTWPYLALAEWQQWVGTAPVLLRVPAAVCGVLTWAAVRRLGGSGTLLRAATAVAFLAWWLPYDMGVRPEPVVALCAATATALLLRAATSRRLALAWLGLAVAGAGGVAHTGGVVLLGVLIAALPLLVPLLRGAGQETVLRSVAVGSGLTTALLLGFADGAVRDFLRGQAVTAAVFTPDGWADEAGRYAFLLDPIPMGSFARRAAVLTCLLGLAWFAVLAVAARARRVPVPVPLVLTASATALGFAALVLTPSKWTHHFGSLAGVGAAFLGLLLVSAVPLCRAVLRGERLPVAVPIALAVSTAAVCALVWHGPNSWPYAWLDGIADPYARLSLRGVTMDHPLLWLALLAVAAALVLLRRRRTGTPRDARDAAVRAVPLVLAASLAASVIATVGMFTVAGLRSTPPGSLWAQNVADPAGHHCGAAAGLRVLDATRATTLDAISEPGPVDGFADGGGFFAGDRPPPGPVWGSLTDRPGGSATTAWYSLPPPAREATSVVLAAGNLVAGGGTTLTAVYGRRADGSVTPLDRVPLADEASSPHWRTFPLRPPAGADAVRIEATDTTDALHGWLAFTAPARARTVPLSTLLPPAAPVALGWQVAFAHPCTRPPAAVDGVTEPATFGVTRAAAPDGPPLAGLADMAWAADRGGVYAQVPRSQSVLALPTDGPGDPYVRVYAFTSPLARDAYVLTRGGRTVAGADAGVAN</sequence>
<dbReference type="RefSeq" id="WP_311555298.1">
    <property type="nucleotide sequence ID" value="NZ_JAVREJ010000003.1"/>
</dbReference>
<evidence type="ECO:0000256" key="6">
    <source>
        <dbReference type="ARBA" id="ARBA00022679"/>
    </source>
</evidence>
<feature type="transmembrane region" description="Helical" evidence="12">
    <location>
        <begin position="441"/>
        <end position="474"/>
    </location>
</feature>
<keyword evidence="7 12" id="KW-0812">Transmembrane</keyword>
<evidence type="ECO:0000313" key="17">
    <source>
        <dbReference type="Proteomes" id="UP001183202"/>
    </source>
</evidence>
<feature type="region of interest" description="Disordered" evidence="11">
    <location>
        <begin position="1"/>
        <end position="26"/>
    </location>
</feature>
<dbReference type="InterPro" id="IPR027451">
    <property type="entry name" value="EmbABC_dom1"/>
</dbReference>